<sequence>MILKADDINGIIKLGETELPGVFQSLSVNGEILIDSNNSAGNDTPRKVMRGFKDKTVSINLLLLPSDNKTVYEALEELERLFYDVNSGVPKVYALINSHTAARSIVKVIFQGLSSFETNRDNTLEVSLTFEEFKAAGYSV</sequence>
<proteinExistence type="predicted"/>
<dbReference type="AlphaFoldDB" id="A0A1I1F961"/>
<dbReference type="Proteomes" id="UP000240042">
    <property type="component" value="Unassembled WGS sequence"/>
</dbReference>
<reference evidence="2" key="1">
    <citation type="submission" date="2016-10" db="EMBL/GenBank/DDBJ databases">
        <authorList>
            <person name="Varghese N."/>
            <person name="Submissions S."/>
        </authorList>
    </citation>
    <scope>NUCLEOTIDE SEQUENCE [LARGE SCALE GENOMIC DNA]</scope>
    <source>
        <strain evidence="2">ATCC 43811</strain>
    </source>
</reference>
<organism evidence="1 2">
    <name type="scientific">Brevinema andersonii</name>
    <dbReference type="NCBI Taxonomy" id="34097"/>
    <lineage>
        <taxon>Bacteria</taxon>
        <taxon>Pseudomonadati</taxon>
        <taxon>Spirochaetota</taxon>
        <taxon>Spirochaetia</taxon>
        <taxon>Brevinematales</taxon>
        <taxon>Brevinemataceae</taxon>
        <taxon>Brevinema</taxon>
    </lineage>
</organism>
<accession>A0A1I1F961</accession>
<dbReference type="STRING" id="34097.SAMN02745150_01440"/>
<gene>
    <name evidence="1" type="ORF">SAMN02745150_01440</name>
</gene>
<protein>
    <submittedName>
        <fullName evidence="1">Uncharacterized protein</fullName>
    </submittedName>
</protein>
<evidence type="ECO:0000313" key="1">
    <source>
        <dbReference type="EMBL" id="SFB95831.1"/>
    </source>
</evidence>
<name>A0A1I1F961_BREAD</name>
<evidence type="ECO:0000313" key="2">
    <source>
        <dbReference type="Proteomes" id="UP000240042"/>
    </source>
</evidence>
<dbReference type="RefSeq" id="WP_092320118.1">
    <property type="nucleotide sequence ID" value="NZ_FOKY01000028.1"/>
</dbReference>
<keyword evidence="2" id="KW-1185">Reference proteome</keyword>
<dbReference type="EMBL" id="FOKY01000028">
    <property type="protein sequence ID" value="SFB95831.1"/>
    <property type="molecule type" value="Genomic_DNA"/>
</dbReference>
<dbReference type="OrthoDB" id="2061133at2"/>